<accession>A0ABQ0GH72</accession>
<sequence length="217" mass="25434">MSRYGCMANCANPCRPGNRVNVTCIGHIITSLQKDLEFRSSVEVHRWLKSDEVRPFWGEFKRDYLAHNPVRIRTERPFQSSRNFKEPVFTPNLTEIEMGLHDSDNVARLRADFERRDKGCWSVTDHIAWFCHQVYYQAWRNKSAKSLLPHIREPRGCDDGNSPYVFCGDFAYILVALVHIEVRQPDWVFEREFENEEREATYGAMGSLLLDQLDQES</sequence>
<reference evidence="1 2" key="1">
    <citation type="submission" date="2024-09" db="EMBL/GenBank/DDBJ databases">
        <title>Itraconazole resistance in Madurella fahalii resulting from another homologue of gene encoding cytochrome P450 14-alpha sterol demethylase (CYP51).</title>
        <authorList>
            <person name="Yoshioka I."/>
            <person name="Fahal A.H."/>
            <person name="Kaneko S."/>
            <person name="Yaguchi T."/>
        </authorList>
    </citation>
    <scope>NUCLEOTIDE SEQUENCE [LARGE SCALE GENOMIC DNA]</scope>
    <source>
        <strain evidence="1 2">IFM 68171</strain>
    </source>
</reference>
<evidence type="ECO:0000313" key="2">
    <source>
        <dbReference type="Proteomes" id="UP001628179"/>
    </source>
</evidence>
<dbReference type="RefSeq" id="XP_070918853.1">
    <property type="nucleotide sequence ID" value="XM_071062752.1"/>
</dbReference>
<dbReference type="GeneID" id="98178075"/>
<gene>
    <name evidence="1" type="ORF">MFIFM68171_07332</name>
</gene>
<protein>
    <submittedName>
        <fullName evidence="1">Uncharacterized protein</fullName>
    </submittedName>
</protein>
<comment type="caution">
    <text evidence="1">The sequence shown here is derived from an EMBL/GenBank/DDBJ whole genome shotgun (WGS) entry which is preliminary data.</text>
</comment>
<keyword evidence="2" id="KW-1185">Reference proteome</keyword>
<name>A0ABQ0GH72_9PEZI</name>
<dbReference type="EMBL" id="BAAFSV010000004">
    <property type="protein sequence ID" value="GAB1317122.1"/>
    <property type="molecule type" value="Genomic_DNA"/>
</dbReference>
<proteinExistence type="predicted"/>
<organism evidence="1 2">
    <name type="scientific">Madurella fahalii</name>
    <dbReference type="NCBI Taxonomy" id="1157608"/>
    <lineage>
        <taxon>Eukaryota</taxon>
        <taxon>Fungi</taxon>
        <taxon>Dikarya</taxon>
        <taxon>Ascomycota</taxon>
        <taxon>Pezizomycotina</taxon>
        <taxon>Sordariomycetes</taxon>
        <taxon>Sordariomycetidae</taxon>
        <taxon>Sordariales</taxon>
        <taxon>Sordariales incertae sedis</taxon>
        <taxon>Madurella</taxon>
    </lineage>
</organism>
<evidence type="ECO:0000313" key="1">
    <source>
        <dbReference type="EMBL" id="GAB1317122.1"/>
    </source>
</evidence>
<dbReference type="Proteomes" id="UP001628179">
    <property type="component" value="Unassembled WGS sequence"/>
</dbReference>